<evidence type="ECO:0000256" key="10">
    <source>
        <dbReference type="SAM" id="Phobius"/>
    </source>
</evidence>
<name>A0A9D1KDU5_9FIRM</name>
<dbReference type="GO" id="GO:0004190">
    <property type="term" value="F:aspartic-type endopeptidase activity"/>
    <property type="evidence" value="ECO:0007669"/>
    <property type="project" value="UniProtKB-KW"/>
</dbReference>
<keyword evidence="3" id="KW-0645">Protease</keyword>
<keyword evidence="4 10" id="KW-0812">Transmembrane</keyword>
<keyword evidence="7 10" id="KW-1133">Transmembrane helix</keyword>
<keyword evidence="6" id="KW-0378">Hydrolase</keyword>
<evidence type="ECO:0000256" key="3">
    <source>
        <dbReference type="ARBA" id="ARBA00022670"/>
    </source>
</evidence>
<dbReference type="GO" id="GO:0006508">
    <property type="term" value="P:proteolysis"/>
    <property type="evidence" value="ECO:0007669"/>
    <property type="project" value="UniProtKB-KW"/>
</dbReference>
<evidence type="ECO:0000313" key="12">
    <source>
        <dbReference type="Proteomes" id="UP000886860"/>
    </source>
</evidence>
<evidence type="ECO:0000256" key="6">
    <source>
        <dbReference type="ARBA" id="ARBA00022801"/>
    </source>
</evidence>
<dbReference type="PANTHER" id="PTHR33695:SF1">
    <property type="entry name" value="LIPOPROTEIN SIGNAL PEPTIDASE"/>
    <property type="match status" value="1"/>
</dbReference>
<dbReference type="GO" id="GO:0016020">
    <property type="term" value="C:membrane"/>
    <property type="evidence" value="ECO:0007669"/>
    <property type="project" value="InterPro"/>
</dbReference>
<feature type="transmembrane region" description="Helical" evidence="10">
    <location>
        <begin position="127"/>
        <end position="149"/>
    </location>
</feature>
<evidence type="ECO:0000256" key="9">
    <source>
        <dbReference type="RuleBase" id="RU004181"/>
    </source>
</evidence>
<accession>A0A9D1KDU5</accession>
<gene>
    <name evidence="11" type="ORF">IAB60_01670</name>
</gene>
<evidence type="ECO:0000256" key="4">
    <source>
        <dbReference type="ARBA" id="ARBA00022692"/>
    </source>
</evidence>
<sequence length="169" mass="18695">MAFIMWILTIAGVDLCIKEEIEARDGSAFPKELEGSGGKIILHKSHNTGFPFEVLKSRPELVKMIPIVVISALGGILAFLMPRKGFLAEKLALVLTLGGALSNLYDRMVRGYVVDYFSFNVGKLKKVIFNLGDLCILAGSAVMLSAQVFSEIWEWIRIYRGSRKDAGKQ</sequence>
<evidence type="ECO:0000256" key="1">
    <source>
        <dbReference type="ARBA" id="ARBA00006139"/>
    </source>
</evidence>
<evidence type="ECO:0000313" key="11">
    <source>
        <dbReference type="EMBL" id="HIT40798.1"/>
    </source>
</evidence>
<comment type="caution">
    <text evidence="11">The sequence shown here is derived from an EMBL/GenBank/DDBJ whole genome shotgun (WGS) entry which is preliminary data.</text>
</comment>
<keyword evidence="8 10" id="KW-0472">Membrane</keyword>
<reference evidence="11" key="2">
    <citation type="journal article" date="2021" name="PeerJ">
        <title>Extensive microbial diversity within the chicken gut microbiome revealed by metagenomics and culture.</title>
        <authorList>
            <person name="Gilroy R."/>
            <person name="Ravi A."/>
            <person name="Getino M."/>
            <person name="Pursley I."/>
            <person name="Horton D.L."/>
            <person name="Alikhan N.F."/>
            <person name="Baker D."/>
            <person name="Gharbi K."/>
            <person name="Hall N."/>
            <person name="Watson M."/>
            <person name="Adriaenssens E.M."/>
            <person name="Foster-Nyarko E."/>
            <person name="Jarju S."/>
            <person name="Secka A."/>
            <person name="Antonio M."/>
            <person name="Oren A."/>
            <person name="Chaudhuri R.R."/>
            <person name="La Ragione R."/>
            <person name="Hildebrand F."/>
            <person name="Pallen M.J."/>
        </authorList>
    </citation>
    <scope>NUCLEOTIDE SEQUENCE</scope>
    <source>
        <strain evidence="11">CHK123-3438</strain>
    </source>
</reference>
<organism evidence="11 12">
    <name type="scientific">Candidatus Caccovicinus merdipullorum</name>
    <dbReference type="NCBI Taxonomy" id="2840724"/>
    <lineage>
        <taxon>Bacteria</taxon>
        <taxon>Bacillati</taxon>
        <taxon>Bacillota</taxon>
        <taxon>Clostridia</taxon>
        <taxon>Eubacteriales</taxon>
        <taxon>Candidatus Caccovicinus</taxon>
    </lineage>
</organism>
<evidence type="ECO:0000256" key="8">
    <source>
        <dbReference type="ARBA" id="ARBA00023136"/>
    </source>
</evidence>
<dbReference type="PANTHER" id="PTHR33695">
    <property type="entry name" value="LIPOPROTEIN SIGNAL PEPTIDASE"/>
    <property type="match status" value="1"/>
</dbReference>
<evidence type="ECO:0000256" key="7">
    <source>
        <dbReference type="ARBA" id="ARBA00022989"/>
    </source>
</evidence>
<evidence type="ECO:0000256" key="2">
    <source>
        <dbReference type="ARBA" id="ARBA00022475"/>
    </source>
</evidence>
<reference evidence="11" key="1">
    <citation type="submission" date="2020-10" db="EMBL/GenBank/DDBJ databases">
        <authorList>
            <person name="Gilroy R."/>
        </authorList>
    </citation>
    <scope>NUCLEOTIDE SEQUENCE</scope>
    <source>
        <strain evidence="11">CHK123-3438</strain>
    </source>
</reference>
<dbReference type="InterPro" id="IPR001872">
    <property type="entry name" value="Peptidase_A8"/>
</dbReference>
<dbReference type="Proteomes" id="UP000886860">
    <property type="component" value="Unassembled WGS sequence"/>
</dbReference>
<feature type="transmembrane region" description="Helical" evidence="10">
    <location>
        <begin position="87"/>
        <end position="106"/>
    </location>
</feature>
<dbReference type="Pfam" id="PF01252">
    <property type="entry name" value="Peptidase_A8"/>
    <property type="match status" value="1"/>
</dbReference>
<keyword evidence="2" id="KW-1003">Cell membrane</keyword>
<protein>
    <submittedName>
        <fullName evidence="11">Signal peptidase II</fullName>
    </submittedName>
</protein>
<feature type="transmembrane region" description="Helical" evidence="10">
    <location>
        <begin position="61"/>
        <end position="81"/>
    </location>
</feature>
<proteinExistence type="inferred from homology"/>
<dbReference type="PRINTS" id="PR00781">
    <property type="entry name" value="LIPOSIGPTASE"/>
</dbReference>
<dbReference type="EMBL" id="DVKS01000031">
    <property type="protein sequence ID" value="HIT40798.1"/>
    <property type="molecule type" value="Genomic_DNA"/>
</dbReference>
<dbReference type="AlphaFoldDB" id="A0A9D1KDU5"/>
<comment type="similarity">
    <text evidence="1 9">Belongs to the peptidase A8 family.</text>
</comment>
<evidence type="ECO:0000256" key="5">
    <source>
        <dbReference type="ARBA" id="ARBA00022750"/>
    </source>
</evidence>
<keyword evidence="5" id="KW-0064">Aspartyl protease</keyword>